<feature type="domain" description="Transposase IS200-like" evidence="1">
    <location>
        <begin position="3"/>
        <end position="117"/>
    </location>
</feature>
<evidence type="ECO:0000259" key="1">
    <source>
        <dbReference type="SMART" id="SM01321"/>
    </source>
</evidence>
<name>A0A8J6THH6_9CHLR</name>
<dbReference type="SMART" id="SM01321">
    <property type="entry name" value="Y1_Tnp"/>
    <property type="match status" value="1"/>
</dbReference>
<dbReference type="InterPro" id="IPR002686">
    <property type="entry name" value="Transposase_17"/>
</dbReference>
<dbReference type="PANTHER" id="PTHR33360">
    <property type="entry name" value="TRANSPOSASE FOR INSERTION SEQUENCE ELEMENT IS200"/>
    <property type="match status" value="1"/>
</dbReference>
<evidence type="ECO:0000313" key="2">
    <source>
        <dbReference type="EMBL" id="MBC8334094.1"/>
    </source>
</evidence>
<reference evidence="2 3" key="1">
    <citation type="submission" date="2020-08" db="EMBL/GenBank/DDBJ databases">
        <title>Bridging the membrane lipid divide: bacteria of the FCB group superphylum have the potential to synthesize archaeal ether lipids.</title>
        <authorList>
            <person name="Villanueva L."/>
            <person name="Von Meijenfeldt F.A.B."/>
            <person name="Westbye A.B."/>
            <person name="Yadav S."/>
            <person name="Hopmans E.C."/>
            <person name="Dutilh B.E."/>
            <person name="Sinninghe Damste J.S."/>
        </authorList>
    </citation>
    <scope>NUCLEOTIDE SEQUENCE [LARGE SCALE GENOMIC DNA]</scope>
    <source>
        <strain evidence="2">NIOZ-UU36</strain>
    </source>
</reference>
<dbReference type="Proteomes" id="UP000614469">
    <property type="component" value="Unassembled WGS sequence"/>
</dbReference>
<dbReference type="SUPFAM" id="SSF143422">
    <property type="entry name" value="Transposase IS200-like"/>
    <property type="match status" value="1"/>
</dbReference>
<dbReference type="GO" id="GO:0003677">
    <property type="term" value="F:DNA binding"/>
    <property type="evidence" value="ECO:0007669"/>
    <property type="project" value="InterPro"/>
</dbReference>
<dbReference type="AlphaFoldDB" id="A0A8J6THH6"/>
<gene>
    <name evidence="2" type="primary">tnpA</name>
    <name evidence="2" type="ORF">H8E29_02415</name>
</gene>
<comment type="caution">
    <text evidence="2">The sequence shown here is derived from an EMBL/GenBank/DDBJ whole genome shotgun (WGS) entry which is preliminary data.</text>
</comment>
<dbReference type="PANTHER" id="PTHR33360:SF2">
    <property type="entry name" value="TRANSPOSASE FOR INSERTION SEQUENCE ELEMENT IS200"/>
    <property type="match status" value="1"/>
</dbReference>
<dbReference type="GO" id="GO:0004803">
    <property type="term" value="F:transposase activity"/>
    <property type="evidence" value="ECO:0007669"/>
    <property type="project" value="InterPro"/>
</dbReference>
<dbReference type="GO" id="GO:0006313">
    <property type="term" value="P:DNA transposition"/>
    <property type="evidence" value="ECO:0007669"/>
    <property type="project" value="InterPro"/>
</dbReference>
<protein>
    <submittedName>
        <fullName evidence="2">IS200/IS605 family transposase</fullName>
    </submittedName>
</protein>
<organism evidence="2 3">
    <name type="scientific">Candidatus Desulfolinea nitratireducens</name>
    <dbReference type="NCBI Taxonomy" id="2841698"/>
    <lineage>
        <taxon>Bacteria</taxon>
        <taxon>Bacillati</taxon>
        <taxon>Chloroflexota</taxon>
        <taxon>Anaerolineae</taxon>
        <taxon>Anaerolineales</taxon>
        <taxon>Anaerolineales incertae sedis</taxon>
        <taxon>Candidatus Desulfolinea</taxon>
    </lineage>
</organism>
<dbReference type="Gene3D" id="3.30.70.1290">
    <property type="entry name" value="Transposase IS200-like"/>
    <property type="match status" value="1"/>
</dbReference>
<proteinExistence type="predicted"/>
<accession>A0A8J6THH6</accession>
<dbReference type="Pfam" id="PF01797">
    <property type="entry name" value="Y1_Tnp"/>
    <property type="match status" value="1"/>
</dbReference>
<sequence>MTYWRLHYHLIWGTFERQPLLIGEREKIFYGVLYNKAKELDVKIHAAGNVDDHAHIVCSVPPRLSIAEVVRQLKGASSFAINQLSDGGEKFHWQVGYGALSVSERNLEQVMAYAARQKEHHRDDKLVAIYEKIDSEEA</sequence>
<dbReference type="EMBL" id="JACNJN010000046">
    <property type="protein sequence ID" value="MBC8334094.1"/>
    <property type="molecule type" value="Genomic_DNA"/>
</dbReference>
<dbReference type="InterPro" id="IPR036515">
    <property type="entry name" value="Transposase_17_sf"/>
</dbReference>
<evidence type="ECO:0000313" key="3">
    <source>
        <dbReference type="Proteomes" id="UP000614469"/>
    </source>
</evidence>
<dbReference type="NCBIfam" id="NF033573">
    <property type="entry name" value="transpos_IS200"/>
    <property type="match status" value="1"/>
</dbReference>